<evidence type="ECO:0000256" key="7">
    <source>
        <dbReference type="PROSITE-ProRule" id="PRU10141"/>
    </source>
</evidence>
<feature type="compositionally biased region" description="Basic and acidic residues" evidence="9">
    <location>
        <begin position="1"/>
        <end position="15"/>
    </location>
</feature>
<dbReference type="CDD" id="cd14210">
    <property type="entry name" value="PKc_DYRK"/>
    <property type="match status" value="1"/>
</dbReference>
<dbReference type="InterPro" id="IPR008271">
    <property type="entry name" value="Ser/Thr_kinase_AS"/>
</dbReference>
<feature type="region of interest" description="Disordered" evidence="9">
    <location>
        <begin position="1"/>
        <end position="25"/>
    </location>
</feature>
<dbReference type="Gene3D" id="3.30.200.20">
    <property type="entry name" value="Phosphorylase Kinase, domain 1"/>
    <property type="match status" value="1"/>
</dbReference>
<feature type="compositionally biased region" description="Polar residues" evidence="9">
    <location>
        <begin position="76"/>
        <end position="91"/>
    </location>
</feature>
<dbReference type="GO" id="GO:0005737">
    <property type="term" value="C:cytoplasm"/>
    <property type="evidence" value="ECO:0007669"/>
    <property type="project" value="TreeGrafter"/>
</dbReference>
<evidence type="ECO:0000256" key="4">
    <source>
        <dbReference type="ARBA" id="ARBA00022741"/>
    </source>
</evidence>
<dbReference type="PANTHER" id="PTHR24058:SF22">
    <property type="entry name" value="DUAL SPECIFICITY TYROSINE-PHOSPHORYLATION-REGULATED KINASE 4"/>
    <property type="match status" value="1"/>
</dbReference>
<dbReference type="Pfam" id="PF00069">
    <property type="entry name" value="Pkinase"/>
    <property type="match status" value="1"/>
</dbReference>
<evidence type="ECO:0000256" key="9">
    <source>
        <dbReference type="SAM" id="MobiDB-lite"/>
    </source>
</evidence>
<dbReference type="OrthoDB" id="9332038at2759"/>
<evidence type="ECO:0000256" key="8">
    <source>
        <dbReference type="RuleBase" id="RU000304"/>
    </source>
</evidence>
<comment type="caution">
    <text evidence="11">The sequence shown here is derived from an EMBL/GenBank/DDBJ whole genome shotgun (WGS) entry which is preliminary data.</text>
</comment>
<dbReference type="PANTHER" id="PTHR24058">
    <property type="entry name" value="DUAL SPECIFICITY PROTEIN KINASE"/>
    <property type="match status" value="1"/>
</dbReference>
<feature type="region of interest" description="Disordered" evidence="9">
    <location>
        <begin position="52"/>
        <end position="71"/>
    </location>
</feature>
<proteinExistence type="inferred from homology"/>
<evidence type="ECO:0000256" key="1">
    <source>
        <dbReference type="ARBA" id="ARBA00008867"/>
    </source>
</evidence>
<feature type="binding site" evidence="7">
    <location>
        <position position="191"/>
    </location>
    <ligand>
        <name>ATP</name>
        <dbReference type="ChEBI" id="CHEBI:30616"/>
    </ligand>
</feature>
<feature type="region of interest" description="Disordered" evidence="9">
    <location>
        <begin position="76"/>
        <end position="95"/>
    </location>
</feature>
<dbReference type="GO" id="GO:0005856">
    <property type="term" value="C:cytoskeleton"/>
    <property type="evidence" value="ECO:0007669"/>
    <property type="project" value="TreeGrafter"/>
</dbReference>
<dbReference type="GO" id="GO:0004674">
    <property type="term" value="F:protein serine/threonine kinase activity"/>
    <property type="evidence" value="ECO:0007669"/>
    <property type="project" value="UniProtKB-KW"/>
</dbReference>
<dbReference type="SUPFAM" id="SSF56112">
    <property type="entry name" value="Protein kinase-like (PK-like)"/>
    <property type="match status" value="1"/>
</dbReference>
<keyword evidence="3" id="KW-0808">Transferase</keyword>
<evidence type="ECO:0000259" key="10">
    <source>
        <dbReference type="PROSITE" id="PS50011"/>
    </source>
</evidence>
<accession>A0A1R2BB87</accession>
<keyword evidence="2 8" id="KW-0723">Serine/threonine-protein kinase</keyword>
<dbReference type="PROSITE" id="PS00108">
    <property type="entry name" value="PROTEIN_KINASE_ST"/>
    <property type="match status" value="1"/>
</dbReference>
<dbReference type="InterPro" id="IPR011009">
    <property type="entry name" value="Kinase-like_dom_sf"/>
</dbReference>
<dbReference type="InterPro" id="IPR050494">
    <property type="entry name" value="Ser_Thr_dual-spec_kinase"/>
</dbReference>
<sequence length="468" mass="54377">MEIKRKAYISEDTPRGKKPIGSPGVSQFYMQETVTKSQSKLVKYSISIRSPEKSPNAHIEGSKSLKKQNSYNCLSNSPPIYTSAHTRSKQSPPLPLASKELIDNYRALLRIREEKELKDYEEIYYLGNKVPETRTTDENFEGYDDDNGNYKIRIRDHIAFRYEILNILGKGTFGQVVKCYDHKRKEEVAIKIIKNKKSFHNQAVIELKILQKLRQNDPENNYNVVKIKNYFLFRKHICITFELLSINLYELLTQNNFEGLSLTLIHRFAVQLLVCLQYISKHRILHCDLKPENILLKNTEKPLINVIDFGSSCTDTETSNFYIQSRFYRAPEVILGIKYSFPIDMWSLGCILVELCTGFPLFAGESEHHQLLCMIGVLGLPPEEMVSMSPKREDFFYNNYEPKPAIVKKNSIQSFQRKGIEEILACDNGNFVDFIRRCLEWVPEKRLKPLEGLEHPWITEGLKRKSKN</sequence>
<keyword evidence="5" id="KW-0418">Kinase</keyword>
<dbReference type="GO" id="GO:0005524">
    <property type="term" value="F:ATP binding"/>
    <property type="evidence" value="ECO:0007669"/>
    <property type="project" value="UniProtKB-UniRule"/>
</dbReference>
<dbReference type="AlphaFoldDB" id="A0A1R2BB87"/>
<evidence type="ECO:0000313" key="11">
    <source>
        <dbReference type="EMBL" id="OMJ73935.1"/>
    </source>
</evidence>
<comment type="similarity">
    <text evidence="1">Belongs to the protein kinase superfamily. CMGC Ser/Thr protein kinase family. MNB/DYRK subfamily.</text>
</comment>
<protein>
    <recommendedName>
        <fullName evidence="10">Protein kinase domain-containing protein</fullName>
    </recommendedName>
</protein>
<keyword evidence="6 7" id="KW-0067">ATP-binding</keyword>
<keyword evidence="12" id="KW-1185">Reference proteome</keyword>
<evidence type="ECO:0000256" key="2">
    <source>
        <dbReference type="ARBA" id="ARBA00022527"/>
    </source>
</evidence>
<evidence type="ECO:0000256" key="3">
    <source>
        <dbReference type="ARBA" id="ARBA00022679"/>
    </source>
</evidence>
<evidence type="ECO:0000313" key="12">
    <source>
        <dbReference type="Proteomes" id="UP000187209"/>
    </source>
</evidence>
<name>A0A1R2BB87_9CILI</name>
<dbReference type="PROSITE" id="PS00107">
    <property type="entry name" value="PROTEIN_KINASE_ATP"/>
    <property type="match status" value="1"/>
</dbReference>
<reference evidence="11 12" key="1">
    <citation type="submission" date="2016-11" db="EMBL/GenBank/DDBJ databases">
        <title>The macronuclear genome of Stentor coeruleus: a giant cell with tiny introns.</title>
        <authorList>
            <person name="Slabodnick M."/>
            <person name="Ruby J.G."/>
            <person name="Reiff S.B."/>
            <person name="Swart E.C."/>
            <person name="Gosai S."/>
            <person name="Prabakaran S."/>
            <person name="Witkowska E."/>
            <person name="Larue G.E."/>
            <person name="Fisher S."/>
            <person name="Freeman R.M."/>
            <person name="Gunawardena J."/>
            <person name="Chu W."/>
            <person name="Stover N.A."/>
            <person name="Gregory B.D."/>
            <person name="Nowacki M."/>
            <person name="Derisi J."/>
            <person name="Roy S.W."/>
            <person name="Marshall W.F."/>
            <person name="Sood P."/>
        </authorList>
    </citation>
    <scope>NUCLEOTIDE SEQUENCE [LARGE SCALE GENOMIC DNA]</scope>
    <source>
        <strain evidence="11">WM001</strain>
    </source>
</reference>
<organism evidence="11 12">
    <name type="scientific">Stentor coeruleus</name>
    <dbReference type="NCBI Taxonomy" id="5963"/>
    <lineage>
        <taxon>Eukaryota</taxon>
        <taxon>Sar</taxon>
        <taxon>Alveolata</taxon>
        <taxon>Ciliophora</taxon>
        <taxon>Postciliodesmatophora</taxon>
        <taxon>Heterotrichea</taxon>
        <taxon>Heterotrichida</taxon>
        <taxon>Stentoridae</taxon>
        <taxon>Stentor</taxon>
    </lineage>
</organism>
<dbReference type="PROSITE" id="PS50011">
    <property type="entry name" value="PROTEIN_KINASE_DOM"/>
    <property type="match status" value="1"/>
</dbReference>
<dbReference type="SMART" id="SM00220">
    <property type="entry name" value="S_TKc"/>
    <property type="match status" value="1"/>
</dbReference>
<dbReference type="InterPro" id="IPR017441">
    <property type="entry name" value="Protein_kinase_ATP_BS"/>
</dbReference>
<dbReference type="Proteomes" id="UP000187209">
    <property type="component" value="Unassembled WGS sequence"/>
</dbReference>
<evidence type="ECO:0000256" key="5">
    <source>
        <dbReference type="ARBA" id="ARBA00022777"/>
    </source>
</evidence>
<dbReference type="Gene3D" id="1.10.510.10">
    <property type="entry name" value="Transferase(Phosphotransferase) domain 1"/>
    <property type="match status" value="1"/>
</dbReference>
<evidence type="ECO:0000256" key="6">
    <source>
        <dbReference type="ARBA" id="ARBA00022840"/>
    </source>
</evidence>
<gene>
    <name evidence="11" type="ORF">SteCoe_27279</name>
</gene>
<dbReference type="EMBL" id="MPUH01000786">
    <property type="protein sequence ID" value="OMJ73935.1"/>
    <property type="molecule type" value="Genomic_DNA"/>
</dbReference>
<keyword evidence="4 7" id="KW-0547">Nucleotide-binding</keyword>
<feature type="domain" description="Protein kinase" evidence="10">
    <location>
        <begin position="162"/>
        <end position="458"/>
    </location>
</feature>
<dbReference type="InterPro" id="IPR000719">
    <property type="entry name" value="Prot_kinase_dom"/>
</dbReference>